<dbReference type="EMBL" id="FNTY01000002">
    <property type="protein sequence ID" value="SEF01406.1"/>
    <property type="molecule type" value="Genomic_DNA"/>
</dbReference>
<organism evidence="2 3">
    <name type="scientific">Pseudomonas migulae</name>
    <dbReference type="NCBI Taxonomy" id="78543"/>
    <lineage>
        <taxon>Bacteria</taxon>
        <taxon>Pseudomonadati</taxon>
        <taxon>Pseudomonadota</taxon>
        <taxon>Gammaproteobacteria</taxon>
        <taxon>Pseudomonadales</taxon>
        <taxon>Pseudomonadaceae</taxon>
        <taxon>Pseudomonas</taxon>
    </lineage>
</organism>
<feature type="signal peptide" evidence="1">
    <location>
        <begin position="1"/>
        <end position="21"/>
    </location>
</feature>
<accession>A0A1H5NIN8</accession>
<feature type="chain" id="PRO_5011656766" description="Tetratricopeptide repeat-containing protein" evidence="1">
    <location>
        <begin position="22"/>
        <end position="285"/>
    </location>
</feature>
<proteinExistence type="predicted"/>
<dbReference type="Proteomes" id="UP000198985">
    <property type="component" value="Unassembled WGS sequence"/>
</dbReference>
<reference evidence="2 3" key="1">
    <citation type="submission" date="2016-10" db="EMBL/GenBank/DDBJ databases">
        <authorList>
            <person name="de Groot N.N."/>
        </authorList>
    </citation>
    <scope>NUCLEOTIDE SEQUENCE [LARGE SCALE GENOMIC DNA]</scope>
    <source>
        <strain evidence="2 3">BS3662</strain>
    </source>
</reference>
<name>A0A1H5NIN8_9PSED</name>
<evidence type="ECO:0000313" key="2">
    <source>
        <dbReference type="EMBL" id="SEF01406.1"/>
    </source>
</evidence>
<evidence type="ECO:0000256" key="1">
    <source>
        <dbReference type="SAM" id="SignalP"/>
    </source>
</evidence>
<gene>
    <name evidence="2" type="ORF">SAMN04490194_6135</name>
</gene>
<evidence type="ECO:0000313" key="3">
    <source>
        <dbReference type="Proteomes" id="UP000198985"/>
    </source>
</evidence>
<protein>
    <recommendedName>
        <fullName evidence="4">Tetratricopeptide repeat-containing protein</fullName>
    </recommendedName>
</protein>
<dbReference type="AlphaFoldDB" id="A0A1H5NIN8"/>
<keyword evidence="1" id="KW-0732">Signal</keyword>
<sequence>MFNKCYMVTCLVFLLAGTSYADTQPLKIVGSQGGSLSFKNYEEKYGGWNDVQYQAATDRFSIYSLPTKLAGSEDGVVANSDIGLVSGDKKYVIIQRTNAGEVVDGEGNEIISSQAYCDMVLLETGCVKNVGSVQQCDGAWLNNKWKSAEGGVFEFSKGGISPKQLISDVVGVSENESRASTLRDSIFMGVPSYMACYQPEKNISEYNDIAFYFAQGGEHLLAMQIYNRLLAVVAARVPLKLNVADSLWALGKHDEAKPYYAEYRDAMRKKGIASKIPKRVEERLN</sequence>
<evidence type="ECO:0008006" key="4">
    <source>
        <dbReference type="Google" id="ProtNLM"/>
    </source>
</evidence>